<dbReference type="RefSeq" id="WP_063186617.1">
    <property type="nucleotide sequence ID" value="NZ_JAMAVM010000009.1"/>
</dbReference>
<organism evidence="1 2">
    <name type="scientific">Paenibacillus elgii</name>
    <dbReference type="NCBI Taxonomy" id="189691"/>
    <lineage>
        <taxon>Bacteria</taxon>
        <taxon>Bacillati</taxon>
        <taxon>Bacillota</taxon>
        <taxon>Bacilli</taxon>
        <taxon>Bacillales</taxon>
        <taxon>Paenibacillaceae</taxon>
        <taxon>Paenibacillus</taxon>
    </lineage>
</organism>
<evidence type="ECO:0000313" key="2">
    <source>
        <dbReference type="Proteomes" id="UP000076563"/>
    </source>
</evidence>
<protein>
    <submittedName>
        <fullName evidence="1">Uncharacterized protein</fullName>
    </submittedName>
</protein>
<reference evidence="2" key="1">
    <citation type="submission" date="2016-01" db="EMBL/GenBank/DDBJ databases">
        <title>Draft genome of Chromobacterium sp. F49.</title>
        <authorList>
            <person name="Hong K.W."/>
        </authorList>
    </citation>
    <scope>NUCLEOTIDE SEQUENCE [LARGE SCALE GENOMIC DNA]</scope>
    <source>
        <strain evidence="2">M63</strain>
    </source>
</reference>
<dbReference type="EMBL" id="LQRA01000088">
    <property type="protein sequence ID" value="KZE73735.1"/>
    <property type="molecule type" value="Genomic_DNA"/>
</dbReference>
<dbReference type="Proteomes" id="UP000076563">
    <property type="component" value="Unassembled WGS sequence"/>
</dbReference>
<name>A0A161S448_9BACL</name>
<keyword evidence="2" id="KW-1185">Reference proteome</keyword>
<accession>A0A161S448</accession>
<evidence type="ECO:0000313" key="1">
    <source>
        <dbReference type="EMBL" id="KZE73735.1"/>
    </source>
</evidence>
<sequence>MLIIQLTPQLHHVVHGFKNVNPIEIEGSLANNLYLSTAESLALIKTFKQTLKSEPSVIKELDRGWL</sequence>
<proteinExistence type="predicted"/>
<comment type="caution">
    <text evidence="1">The sequence shown here is derived from an EMBL/GenBank/DDBJ whole genome shotgun (WGS) entry which is preliminary data.</text>
</comment>
<gene>
    <name evidence="1" type="ORF">AV654_03935</name>
</gene>
<dbReference type="AlphaFoldDB" id="A0A161S448"/>